<dbReference type="UniPathway" id="UPA00275">
    <property type="reaction ID" value="UER00404"/>
</dbReference>
<evidence type="ECO:0000256" key="7">
    <source>
        <dbReference type="HAMAP-Rule" id="MF_00178"/>
    </source>
</evidence>
<sequence length="289" mass="30604">MIKGISFLRPAGSAAGYERLASFFAALGFAPGKGWHEEGSRGASFLAPLGNLEIVDGRFPSNADVLIEVTSLDSIHQAAEAWLRSQGGDGAVASLSAVTETHWKSRLFTVEPEPGFRVSFWAWSDPVKGKAVALEGDLSAAGMKFAIIVARWNAVVTDRLLDGSLDALVRSGADRSDVEIVRVPGAWEIPAAARACADRGRVDAIITLGCLLRGETAHYEAIYNEVARGIGQSQQETGIPHSFGVLTCENLEQALDRAGIKAGNKGFEAAIAAIEMVSLRKKIQQGGSA</sequence>
<feature type="binding site" evidence="7">
    <location>
        <position position="257"/>
    </location>
    <ligand>
        <name>(2S)-2-hydroxy-3-oxobutyl phosphate</name>
        <dbReference type="ChEBI" id="CHEBI:58830"/>
    </ligand>
</feature>
<comment type="catalytic activity">
    <reaction evidence="6 7">
        <text>(2S)-2-hydroxy-3-oxobutyl phosphate + 5-amino-6-(D-ribitylamino)uracil = 6,7-dimethyl-8-(1-D-ribityl)lumazine + phosphate + 2 H2O + H(+)</text>
        <dbReference type="Rhea" id="RHEA:26152"/>
        <dbReference type="ChEBI" id="CHEBI:15377"/>
        <dbReference type="ChEBI" id="CHEBI:15378"/>
        <dbReference type="ChEBI" id="CHEBI:15934"/>
        <dbReference type="ChEBI" id="CHEBI:43474"/>
        <dbReference type="ChEBI" id="CHEBI:58201"/>
        <dbReference type="ChEBI" id="CHEBI:58830"/>
        <dbReference type="EC" id="2.5.1.78"/>
    </reaction>
</comment>
<dbReference type="EC" id="2.5.1.78" evidence="3 7"/>
<dbReference type="PANTHER" id="PTHR21058">
    <property type="entry name" value="6,7-DIMETHYL-8-RIBITYLLUMAZINE SYNTHASE DMRL SYNTHASE LUMAZINE SYNTHASE"/>
    <property type="match status" value="1"/>
</dbReference>
<gene>
    <name evidence="7 8" type="primary">ribH</name>
    <name evidence="8" type="ORF">SBA5_320032</name>
</gene>
<comment type="pathway">
    <text evidence="1 7">Cofactor biosynthesis; riboflavin biosynthesis; riboflavin from 2-hydroxy-3-oxobutyl phosphate and 5-amino-6-(D-ribitylamino)uracil: step 1/2.</text>
</comment>
<dbReference type="GO" id="GO:0009349">
    <property type="term" value="C:riboflavin synthase complex"/>
    <property type="evidence" value="ECO:0007669"/>
    <property type="project" value="UniProtKB-UniRule"/>
</dbReference>
<evidence type="ECO:0000313" key="8">
    <source>
        <dbReference type="EMBL" id="SPE21660.1"/>
    </source>
</evidence>
<dbReference type="InterPro" id="IPR002180">
    <property type="entry name" value="LS/RS"/>
</dbReference>
<reference evidence="9" key="1">
    <citation type="submission" date="2018-02" db="EMBL/GenBank/DDBJ databases">
        <authorList>
            <person name="Hausmann B."/>
        </authorList>
    </citation>
    <scope>NUCLEOTIDE SEQUENCE [LARGE SCALE GENOMIC DNA]</scope>
    <source>
        <strain evidence="9">Peat soil MAG SbA5</strain>
    </source>
</reference>
<keyword evidence="4 7" id="KW-0686">Riboflavin biosynthesis</keyword>
<dbReference type="InterPro" id="IPR036467">
    <property type="entry name" value="LS/RS_sf"/>
</dbReference>
<evidence type="ECO:0000256" key="6">
    <source>
        <dbReference type="ARBA" id="ARBA00048785"/>
    </source>
</evidence>
<dbReference type="GO" id="GO:0005829">
    <property type="term" value="C:cytosol"/>
    <property type="evidence" value="ECO:0007669"/>
    <property type="project" value="TreeGrafter"/>
</dbReference>
<dbReference type="SUPFAM" id="SSF52121">
    <property type="entry name" value="Lumazine synthase"/>
    <property type="match status" value="1"/>
</dbReference>
<comment type="similarity">
    <text evidence="2 7">Belongs to the DMRL synthase family.</text>
</comment>
<feature type="binding site" evidence="7">
    <location>
        <begin position="215"/>
        <end position="216"/>
    </location>
    <ligand>
        <name>(2S)-2-hydroxy-3-oxobutyl phosphate</name>
        <dbReference type="ChEBI" id="CHEBI:58830"/>
    </ligand>
</feature>
<feature type="binding site" evidence="7">
    <location>
        <begin position="186"/>
        <end position="188"/>
    </location>
    <ligand>
        <name>5-amino-6-(D-ribitylamino)uracil</name>
        <dbReference type="ChEBI" id="CHEBI:15934"/>
    </ligand>
</feature>
<feature type="binding site" evidence="7">
    <location>
        <begin position="210"/>
        <end position="212"/>
    </location>
    <ligand>
        <name>5-amino-6-(D-ribitylamino)uracil</name>
        <dbReference type="ChEBI" id="CHEBI:15934"/>
    </ligand>
</feature>
<dbReference type="AlphaFoldDB" id="A0A2N9LEE9"/>
<evidence type="ECO:0000256" key="1">
    <source>
        <dbReference type="ARBA" id="ARBA00004917"/>
    </source>
</evidence>
<dbReference type="NCBIfam" id="TIGR00114">
    <property type="entry name" value="lumazine-synth"/>
    <property type="match status" value="1"/>
</dbReference>
<dbReference type="EMBL" id="OKRB01000089">
    <property type="protein sequence ID" value="SPE21660.1"/>
    <property type="molecule type" value="Genomic_DNA"/>
</dbReference>
<proteinExistence type="inferred from homology"/>
<accession>A0A2N9LEE9</accession>
<evidence type="ECO:0000313" key="9">
    <source>
        <dbReference type="Proteomes" id="UP000239735"/>
    </source>
</evidence>
<protein>
    <recommendedName>
        <fullName evidence="3 7">6,7-dimethyl-8-ribityllumazine synthase</fullName>
        <shortName evidence="7">DMRL synthase</shortName>
        <shortName evidence="7">LS</shortName>
        <shortName evidence="7">Lumazine synthase</shortName>
        <ecNumber evidence="3 7">2.5.1.78</ecNumber>
    </recommendedName>
</protein>
<dbReference type="InterPro" id="IPR034964">
    <property type="entry name" value="LS"/>
</dbReference>
<evidence type="ECO:0000256" key="3">
    <source>
        <dbReference type="ARBA" id="ARBA00012664"/>
    </source>
</evidence>
<feature type="binding site" evidence="7">
    <location>
        <position position="152"/>
    </location>
    <ligand>
        <name>5-amino-6-(D-ribitylamino)uracil</name>
        <dbReference type="ChEBI" id="CHEBI:15934"/>
    </ligand>
</feature>
<evidence type="ECO:0000256" key="2">
    <source>
        <dbReference type="ARBA" id="ARBA00007424"/>
    </source>
</evidence>
<dbReference type="CDD" id="cd09209">
    <property type="entry name" value="Lumazine_synthase-I"/>
    <property type="match status" value="1"/>
</dbReference>
<dbReference type="GO" id="GO:0009231">
    <property type="term" value="P:riboflavin biosynthetic process"/>
    <property type="evidence" value="ECO:0007669"/>
    <property type="project" value="UniProtKB-UniRule"/>
</dbReference>
<dbReference type="PANTHER" id="PTHR21058:SF0">
    <property type="entry name" value="6,7-DIMETHYL-8-RIBITYLLUMAZINE SYNTHASE"/>
    <property type="match status" value="1"/>
</dbReference>
<dbReference type="Pfam" id="PF00885">
    <property type="entry name" value="DMRL_synthase"/>
    <property type="match status" value="1"/>
</dbReference>
<dbReference type="Gene3D" id="3.40.50.960">
    <property type="entry name" value="Lumazine/riboflavin synthase"/>
    <property type="match status" value="1"/>
</dbReference>
<feature type="active site" description="Proton donor" evidence="7">
    <location>
        <position position="218"/>
    </location>
</feature>
<dbReference type="HAMAP" id="MF_00178">
    <property type="entry name" value="Lumazine_synth"/>
    <property type="match status" value="1"/>
</dbReference>
<name>A0A2N9LEE9_9BACT</name>
<dbReference type="OrthoDB" id="9809709at2"/>
<keyword evidence="5 7" id="KW-0808">Transferase</keyword>
<feature type="binding site" evidence="7">
    <location>
        <position position="243"/>
    </location>
    <ligand>
        <name>5-amino-6-(D-ribitylamino)uracil</name>
        <dbReference type="ChEBI" id="CHEBI:15934"/>
    </ligand>
</feature>
<dbReference type="Proteomes" id="UP000239735">
    <property type="component" value="Unassembled WGS sequence"/>
</dbReference>
<comment type="function">
    <text evidence="7">Catalyzes the formation of 6,7-dimethyl-8-ribityllumazine by condensation of 5-amino-6-(D-ribitylamino)uracil with 3,4-dihydroxy-2-butanone 4-phosphate. This is the penultimate step in the biosynthesis of riboflavin.</text>
</comment>
<dbReference type="GO" id="GO:0000906">
    <property type="term" value="F:6,7-dimethyl-8-ribityllumazine synthase activity"/>
    <property type="evidence" value="ECO:0007669"/>
    <property type="project" value="UniProtKB-UniRule"/>
</dbReference>
<evidence type="ECO:0000256" key="5">
    <source>
        <dbReference type="ARBA" id="ARBA00022679"/>
    </source>
</evidence>
<evidence type="ECO:0000256" key="4">
    <source>
        <dbReference type="ARBA" id="ARBA00022619"/>
    </source>
</evidence>
<organism evidence="8 9">
    <name type="scientific">Candidatus Sulfuritelmatomonas gaucii</name>
    <dbReference type="NCBI Taxonomy" id="2043161"/>
    <lineage>
        <taxon>Bacteria</taxon>
        <taxon>Pseudomonadati</taxon>
        <taxon>Acidobacteriota</taxon>
        <taxon>Terriglobia</taxon>
        <taxon>Terriglobales</taxon>
        <taxon>Acidobacteriaceae</taxon>
        <taxon>Candidatus Sulfuritelmatomonas</taxon>
    </lineage>
</organism>